<dbReference type="EC" id="3.1.3.87" evidence="4"/>
<evidence type="ECO:0000313" key="5">
    <source>
        <dbReference type="EMBL" id="MCZ8537582.1"/>
    </source>
</evidence>
<dbReference type="GO" id="GO:0019509">
    <property type="term" value="P:L-methionine salvage from methylthioadenosine"/>
    <property type="evidence" value="ECO:0007669"/>
    <property type="project" value="UniProtKB-UniRule"/>
</dbReference>
<dbReference type="CDD" id="cd07524">
    <property type="entry name" value="HAD_Pase"/>
    <property type="match status" value="1"/>
</dbReference>
<dbReference type="NCBIfam" id="NF007103">
    <property type="entry name" value="PRK09552.1"/>
    <property type="match status" value="1"/>
</dbReference>
<dbReference type="InterPro" id="IPR050849">
    <property type="entry name" value="HAD-like_hydrolase_phosphatase"/>
</dbReference>
<accession>A0A9X3LH39</accession>
<protein>
    <recommendedName>
        <fullName evidence="4">2-hydroxy-3-keto-5-methylthiopentenyl-1-phosphate phosphatase</fullName>
        <shortName evidence="4">HK-MTPenyl-1-P phosphatase</shortName>
        <ecNumber evidence="4">3.1.3.87</ecNumber>
    </recommendedName>
</protein>
<dbReference type="NCBIfam" id="TIGR01488">
    <property type="entry name" value="HAD-SF-IB"/>
    <property type="match status" value="1"/>
</dbReference>
<evidence type="ECO:0000256" key="1">
    <source>
        <dbReference type="ARBA" id="ARBA00022605"/>
    </source>
</evidence>
<dbReference type="NCBIfam" id="TIGR01489">
    <property type="entry name" value="DKMTPPase-SF"/>
    <property type="match status" value="1"/>
</dbReference>
<sequence>MTQPVIFCDFDGTITTKDNIMAIMKKFAPPEWEPIKDQILGQEISIQQGVTQLFNLLSTDQKDEITQFVLNQAQIREGFEDFVAYTKAQQIPLFIVSGGIDFFVKPLVKDHIEDERIYCNEADFSGETITINWPHTCDEHCSNGCGCCKPSILRKLSDDNTYKIVIGDSITDLQAAKLADKVIARDFLIEKCEELDIPYEPFETFTDVIHILKQLEVHT</sequence>
<dbReference type="AlphaFoldDB" id="A0A9X3LH39"/>
<name>A0A9X3LH39_9BACL</name>
<dbReference type="SUPFAM" id="SSF56784">
    <property type="entry name" value="HAD-like"/>
    <property type="match status" value="1"/>
</dbReference>
<dbReference type="EMBL" id="JAMKBJ010000008">
    <property type="protein sequence ID" value="MCZ8537582.1"/>
    <property type="molecule type" value="Genomic_DNA"/>
</dbReference>
<dbReference type="Gene3D" id="3.90.1470.20">
    <property type="match status" value="1"/>
</dbReference>
<dbReference type="Proteomes" id="UP001152173">
    <property type="component" value="Unassembled WGS sequence"/>
</dbReference>
<evidence type="ECO:0000256" key="2">
    <source>
        <dbReference type="ARBA" id="ARBA00022801"/>
    </source>
</evidence>
<reference evidence="5" key="1">
    <citation type="submission" date="2022-05" db="EMBL/GenBank/DDBJ databases">
        <authorList>
            <person name="Colautti A."/>
            <person name="Iacumin L."/>
        </authorList>
    </citation>
    <scope>NUCLEOTIDE SEQUENCE</scope>
    <source>
        <strain evidence="5">SK 55</strain>
    </source>
</reference>
<proteinExistence type="inferred from homology"/>
<comment type="function">
    <text evidence="4">Dephosphorylates 2-hydroxy-3-keto-5-methylthiopentenyl-1-phosphate (HK-MTPenyl-1-P) yielding 1,2-dihydroxy-3-keto-5-methylthiopentene (DHK-MTPene).</text>
</comment>
<comment type="pathway">
    <text evidence="4">Amino-acid biosynthesis; L-methionine biosynthesis via salvage pathway; L-methionine from S-methyl-5-thio-alpha-D-ribose 1-phosphate: step 4/6.</text>
</comment>
<dbReference type="RefSeq" id="WP_269926676.1">
    <property type="nucleotide sequence ID" value="NZ_JAMKBJ010000008.1"/>
</dbReference>
<keyword evidence="3 4" id="KW-0486">Methionine biosynthesis</keyword>
<dbReference type="InterPro" id="IPR017718">
    <property type="entry name" value="HAD-SF_hydro_IB_MtnX"/>
</dbReference>
<evidence type="ECO:0000256" key="4">
    <source>
        <dbReference type="HAMAP-Rule" id="MF_01680"/>
    </source>
</evidence>
<gene>
    <name evidence="4" type="primary">mtnX</name>
    <name evidence="5" type="ORF">M9R32_10350</name>
</gene>
<dbReference type="Gene3D" id="3.40.50.1000">
    <property type="entry name" value="HAD superfamily/HAD-like"/>
    <property type="match status" value="1"/>
</dbReference>
<evidence type="ECO:0000313" key="6">
    <source>
        <dbReference type="Proteomes" id="UP001152173"/>
    </source>
</evidence>
<dbReference type="HAMAP" id="MF_01680">
    <property type="entry name" value="Salvage_MtnX"/>
    <property type="match status" value="1"/>
</dbReference>
<comment type="caution">
    <text evidence="5">The sequence shown here is derived from an EMBL/GenBank/DDBJ whole genome shotgun (WGS) entry which is preliminary data.</text>
</comment>
<evidence type="ECO:0000256" key="3">
    <source>
        <dbReference type="ARBA" id="ARBA00023167"/>
    </source>
</evidence>
<keyword evidence="6" id="KW-1185">Reference proteome</keyword>
<comment type="catalytic activity">
    <reaction evidence="4">
        <text>2-hydroxy-5-methylsulfanyl-3-oxopent-1-enyl phosphate + H2O = 1,2-dihydroxy-5-(methylsulfanyl)pent-1-en-3-one + phosphate</text>
        <dbReference type="Rhea" id="RHEA:14481"/>
        <dbReference type="ChEBI" id="CHEBI:15377"/>
        <dbReference type="ChEBI" id="CHEBI:43474"/>
        <dbReference type="ChEBI" id="CHEBI:49252"/>
        <dbReference type="ChEBI" id="CHEBI:59505"/>
        <dbReference type="EC" id="3.1.3.87"/>
    </reaction>
</comment>
<dbReference type="NCBIfam" id="TIGR03333">
    <property type="entry name" value="salvage_mtnX"/>
    <property type="match status" value="1"/>
</dbReference>
<keyword evidence="2 4" id="KW-0378">Hydrolase</keyword>
<dbReference type="GO" id="GO:0043716">
    <property type="term" value="F:2-hydroxy-3-keto-5-methylthiopentenyl-1-phosphate phosphatase activity"/>
    <property type="evidence" value="ECO:0007669"/>
    <property type="project" value="UniProtKB-UniRule"/>
</dbReference>
<comment type="similarity">
    <text evidence="4">Belongs to the HAD-like hydrolase superfamily. MtnX family.</text>
</comment>
<dbReference type="InterPro" id="IPR006384">
    <property type="entry name" value="HAD_hydro_PyrdxlP_Pase-like"/>
</dbReference>
<dbReference type="PANTHER" id="PTHR28181:SF2">
    <property type="entry name" value="PHOSPHORIC MONOESTER HYDROLASE"/>
    <property type="match status" value="1"/>
</dbReference>
<dbReference type="InterPro" id="IPR036412">
    <property type="entry name" value="HAD-like_sf"/>
</dbReference>
<organism evidence="5 6">
    <name type="scientific">Paenisporosarcina quisquiliarum</name>
    <dbReference type="NCBI Taxonomy" id="365346"/>
    <lineage>
        <taxon>Bacteria</taxon>
        <taxon>Bacillati</taxon>
        <taxon>Bacillota</taxon>
        <taxon>Bacilli</taxon>
        <taxon>Bacillales</taxon>
        <taxon>Caryophanaceae</taxon>
        <taxon>Paenisporosarcina</taxon>
    </lineage>
</organism>
<dbReference type="PANTHER" id="PTHR28181">
    <property type="entry name" value="UPF0655 PROTEIN YCR015C"/>
    <property type="match status" value="1"/>
</dbReference>
<dbReference type="InterPro" id="IPR023214">
    <property type="entry name" value="HAD_sf"/>
</dbReference>
<dbReference type="Pfam" id="PF12710">
    <property type="entry name" value="HAD"/>
    <property type="match status" value="1"/>
</dbReference>
<keyword evidence="1 4" id="KW-0028">Amino-acid biosynthesis</keyword>